<keyword evidence="6" id="KW-1185">Reference proteome</keyword>
<feature type="domain" description="DNA methylase N-4/N-6" evidence="4">
    <location>
        <begin position="29"/>
        <end position="252"/>
    </location>
</feature>
<dbReference type="Gene3D" id="3.40.50.150">
    <property type="entry name" value="Vaccinia Virus protein VP39"/>
    <property type="match status" value="1"/>
</dbReference>
<dbReference type="InterPro" id="IPR029063">
    <property type="entry name" value="SAM-dependent_MTases_sf"/>
</dbReference>
<evidence type="ECO:0000313" key="6">
    <source>
        <dbReference type="Proteomes" id="UP001569963"/>
    </source>
</evidence>
<keyword evidence="1 5" id="KW-0489">Methyltransferase</keyword>
<comment type="caution">
    <text evidence="5">The sequence shown here is derived from an EMBL/GenBank/DDBJ whole genome shotgun (WGS) entry which is preliminary data.</text>
</comment>
<proteinExistence type="inferred from homology"/>
<evidence type="ECO:0000256" key="1">
    <source>
        <dbReference type="ARBA" id="ARBA00022603"/>
    </source>
</evidence>
<dbReference type="PRINTS" id="PR00508">
    <property type="entry name" value="S21N4MTFRASE"/>
</dbReference>
<dbReference type="GO" id="GO:0008168">
    <property type="term" value="F:methyltransferase activity"/>
    <property type="evidence" value="ECO:0007669"/>
    <property type="project" value="UniProtKB-KW"/>
</dbReference>
<protein>
    <recommendedName>
        <fullName evidence="3">Methyltransferase</fullName>
        <ecNumber evidence="3">2.1.1.-</ecNumber>
    </recommendedName>
</protein>
<reference evidence="5 6" key="1">
    <citation type="submission" date="2023-11" db="EMBL/GenBank/DDBJ databases">
        <title>Actinomadura monticuli sp. nov., isolated from volcanic ash.</title>
        <authorList>
            <person name="Lee S.D."/>
            <person name="Yang H."/>
            <person name="Kim I.S."/>
        </authorList>
    </citation>
    <scope>NUCLEOTIDE SEQUENCE [LARGE SCALE GENOMIC DNA]</scope>
    <source>
        <strain evidence="5 6">DLS-62</strain>
    </source>
</reference>
<dbReference type="Proteomes" id="UP001569963">
    <property type="component" value="Unassembled WGS sequence"/>
</dbReference>
<evidence type="ECO:0000256" key="2">
    <source>
        <dbReference type="ARBA" id="ARBA00022679"/>
    </source>
</evidence>
<organism evidence="5 6">
    <name type="scientific">Actinomadura monticuli</name>
    <dbReference type="NCBI Taxonomy" id="3097367"/>
    <lineage>
        <taxon>Bacteria</taxon>
        <taxon>Bacillati</taxon>
        <taxon>Actinomycetota</taxon>
        <taxon>Actinomycetes</taxon>
        <taxon>Streptosporangiales</taxon>
        <taxon>Thermomonosporaceae</taxon>
        <taxon>Actinomadura</taxon>
    </lineage>
</organism>
<dbReference type="RefSeq" id="WP_371947527.1">
    <property type="nucleotide sequence ID" value="NZ_JAXCEI010000002.1"/>
</dbReference>
<evidence type="ECO:0000313" key="5">
    <source>
        <dbReference type="EMBL" id="MFA1538186.1"/>
    </source>
</evidence>
<gene>
    <name evidence="5" type="ORF">SM611_04525</name>
</gene>
<keyword evidence="2 5" id="KW-0808">Transferase</keyword>
<dbReference type="SUPFAM" id="SSF53335">
    <property type="entry name" value="S-adenosyl-L-methionine-dependent methyltransferases"/>
    <property type="match status" value="1"/>
</dbReference>
<dbReference type="EC" id="2.1.1.-" evidence="3"/>
<evidence type="ECO:0000259" key="4">
    <source>
        <dbReference type="Pfam" id="PF01555"/>
    </source>
</evidence>
<dbReference type="InterPro" id="IPR001091">
    <property type="entry name" value="RM_Methyltransferase"/>
</dbReference>
<dbReference type="GO" id="GO:0032259">
    <property type="term" value="P:methylation"/>
    <property type="evidence" value="ECO:0007669"/>
    <property type="project" value="UniProtKB-KW"/>
</dbReference>
<comment type="similarity">
    <text evidence="3">Belongs to the N(4)/N(6)-methyltransferase family.</text>
</comment>
<dbReference type="Pfam" id="PF01555">
    <property type="entry name" value="N6_N4_Mtase"/>
    <property type="match status" value="1"/>
</dbReference>
<accession>A0ABV4Q692</accession>
<sequence length="266" mass="29367">MTVVLSGPLGAFHHVDSRELMPALPAGSVELVWTSPPFEGIDGVFADDPAGRAFVRWLRPFFKEFERLLTPTGSMVIEMGHTWLGDQATRGVQNAALLATLVGEEGWHLVQEFYWYNPHQLRYRPDLVDTRLRFHDSVSLIYWLSRGTQPHASTAPVIGAQGGGRPDGNYLVLDDDESDAQYFADCAATDETPHPDRHPIAVPGFFIDFLTSPGDLVLDPFGGSGTTGLAAEARGRRWLCAECSPDLVEIARRRLRHLPGAVDHLL</sequence>
<dbReference type="EMBL" id="JAXCEI010000002">
    <property type="protein sequence ID" value="MFA1538186.1"/>
    <property type="molecule type" value="Genomic_DNA"/>
</dbReference>
<name>A0ABV4Q692_9ACTN</name>
<evidence type="ECO:0000256" key="3">
    <source>
        <dbReference type="RuleBase" id="RU362026"/>
    </source>
</evidence>
<dbReference type="InterPro" id="IPR002941">
    <property type="entry name" value="DNA_methylase_N4/N6"/>
</dbReference>